<organism evidence="2">
    <name type="scientific">Bionectria ochroleuca</name>
    <name type="common">Gliocladium roseum</name>
    <dbReference type="NCBI Taxonomy" id="29856"/>
    <lineage>
        <taxon>Eukaryota</taxon>
        <taxon>Fungi</taxon>
        <taxon>Dikarya</taxon>
        <taxon>Ascomycota</taxon>
        <taxon>Pezizomycotina</taxon>
        <taxon>Sordariomycetes</taxon>
        <taxon>Hypocreomycetidae</taxon>
        <taxon>Hypocreales</taxon>
        <taxon>Bionectriaceae</taxon>
        <taxon>Clonostachys</taxon>
    </lineage>
</organism>
<sequence>MAKSYDHQPLESQSSIRVLSVAPARLPDAQIECHIRHIDLKKTRRRPSYEALSYVWGSPKGTIPILCDGDELLVTPNCLDALKRLRLPRQSRTIWIDAICIDQRETTRSTRERIEQVKMMGEIYEGAKRVLVWLGPCEDLGSGAKLFSLMKQSGNIYNWQRKSKLTSIALKPVATRLERKFDGASDESRRYRESLKQLLESPWFTRVWTVQEVAFSKRCTIFYGPLELSWRALADVSSYFCKEIRTNHTGKLMQGRQLTRLLVKAYPKEVDGQLDSFSKKLTLSLHQKMQSQDRNLFGLISMLSTTVAQDRIYGLYAVFRRMGINIPELNYSKSVEEIFEETARAIISGRENLMILLSCVRPEGYTSLPSWVPEWTQPYQLPFEYPDLSGVAFFKYSKSISASSKSKTSLINAQARGRLGLRGLIICHIQSIFASSVVGSLDDHIANNGGLEIIRVHQQYCRTVQVTSQYSDSHGRIEAAGRTLLRAHLFKGEELNAPLDPSFRYWYDLMLYPDCTRYKPSQVKALAKDSSTDASEVIRDYLLHCASSEEKSLEGQVWEIHAHILGIANYGLLIFDSGHLGLAFHNYREGDVVALLAGSYLPVILRESGDSCYRFVAPAYVHGLMGGEGWPEDESSLIDIALI</sequence>
<dbReference type="PANTHER" id="PTHR24148:SF64">
    <property type="entry name" value="HETEROKARYON INCOMPATIBILITY DOMAIN-CONTAINING PROTEIN"/>
    <property type="match status" value="1"/>
</dbReference>
<gene>
    <name evidence="2" type="ORF">BN869_000010982_1</name>
</gene>
<dbReference type="InterPro" id="IPR010730">
    <property type="entry name" value="HET"/>
</dbReference>
<evidence type="ECO:0000259" key="1">
    <source>
        <dbReference type="Pfam" id="PF06985"/>
    </source>
</evidence>
<dbReference type="AlphaFoldDB" id="A0A0B7KCU9"/>
<dbReference type="EMBL" id="CDPU01000046">
    <property type="protein sequence ID" value="CEO54924.1"/>
    <property type="molecule type" value="Genomic_DNA"/>
</dbReference>
<proteinExistence type="predicted"/>
<dbReference type="Pfam" id="PF06985">
    <property type="entry name" value="HET"/>
    <property type="match status" value="1"/>
</dbReference>
<reference evidence="2" key="1">
    <citation type="submission" date="2015-01" db="EMBL/GenBank/DDBJ databases">
        <authorList>
            <person name="Durling Mikael"/>
        </authorList>
    </citation>
    <scope>NUCLEOTIDE SEQUENCE</scope>
</reference>
<dbReference type="PANTHER" id="PTHR24148">
    <property type="entry name" value="ANKYRIN REPEAT DOMAIN-CONTAINING PROTEIN 39 HOMOLOG-RELATED"/>
    <property type="match status" value="1"/>
</dbReference>
<protein>
    <recommendedName>
        <fullName evidence="1">Heterokaryon incompatibility domain-containing protein</fullName>
    </recommendedName>
</protein>
<name>A0A0B7KCU9_BIOOC</name>
<dbReference type="InterPro" id="IPR052895">
    <property type="entry name" value="HetReg/Transcr_Mod"/>
</dbReference>
<evidence type="ECO:0000313" key="2">
    <source>
        <dbReference type="EMBL" id="CEO54924.1"/>
    </source>
</evidence>
<feature type="domain" description="Heterokaryon incompatibility" evidence="1">
    <location>
        <begin position="49"/>
        <end position="212"/>
    </location>
</feature>
<accession>A0A0B7KCU9</accession>